<sequence>MSFYEEKSSSASKYSTPMETQNSTILLLDSHDEEAQDKNTTRNEKPKETYVGGESIKSIVYAGLDAIVTCFSLITSISAGHLSSIDVLVLGFANLVADGISMGFGDYVSTKTENDMAANERNLTFWEVNNHRGSQELELVRRYQALGMDLDDATTVVKVLSKYKDILVDEKMTNQKGILPADQAEKPWKNGLITLVAFLVFGSAPLLSFIILIPFTQNENIKFTGACVLSVVALALLGIAKAKIAGQNYTLSAATTILNGAVAAASAYLIGWGLRHVAGLHD</sequence>
<evidence type="ECO:0000256" key="3">
    <source>
        <dbReference type="ARBA" id="ARBA00022496"/>
    </source>
</evidence>
<keyword evidence="5 9" id="KW-0812">Transmembrane</keyword>
<comment type="subcellular location">
    <subcellularLocation>
        <location evidence="1 9">Vacuole membrane</location>
        <topology evidence="1 9">Multi-pass membrane protein</topology>
    </subcellularLocation>
</comment>
<dbReference type="GO" id="GO:0005384">
    <property type="term" value="F:manganese ion transmembrane transporter activity"/>
    <property type="evidence" value="ECO:0007669"/>
    <property type="project" value="InterPro"/>
</dbReference>
<evidence type="ECO:0000256" key="9">
    <source>
        <dbReference type="RuleBase" id="RU369115"/>
    </source>
</evidence>
<name>A0A7J6W0R8_THATH</name>
<feature type="transmembrane region" description="Helical" evidence="9">
    <location>
        <begin position="251"/>
        <end position="274"/>
    </location>
</feature>
<protein>
    <recommendedName>
        <fullName evidence="9">Vacuolar iron transporter</fullName>
    </recommendedName>
</protein>
<comment type="function">
    <text evidence="9">Vacuolar Fe(2+) uptake transporter.</text>
</comment>
<dbReference type="GO" id="GO:0030026">
    <property type="term" value="P:intracellular manganese ion homeostasis"/>
    <property type="evidence" value="ECO:0007669"/>
    <property type="project" value="InterPro"/>
</dbReference>
<comment type="caution">
    <text evidence="9">Lacks conserved residue(s) required for the propagation of feature annotation.</text>
</comment>
<keyword evidence="4 9" id="KW-0926">Vacuole</keyword>
<evidence type="ECO:0000256" key="6">
    <source>
        <dbReference type="ARBA" id="ARBA00022989"/>
    </source>
</evidence>
<proteinExistence type="inferred from homology"/>
<dbReference type="Proteomes" id="UP000554482">
    <property type="component" value="Unassembled WGS sequence"/>
</dbReference>
<dbReference type="Pfam" id="PF01988">
    <property type="entry name" value="VIT1"/>
    <property type="match status" value="1"/>
</dbReference>
<evidence type="ECO:0000256" key="5">
    <source>
        <dbReference type="ARBA" id="ARBA00022692"/>
    </source>
</evidence>
<reference evidence="10 11" key="1">
    <citation type="submission" date="2020-06" db="EMBL/GenBank/DDBJ databases">
        <title>Transcriptomic and genomic resources for Thalictrum thalictroides and T. hernandezii: Facilitating candidate gene discovery in an emerging model plant lineage.</title>
        <authorList>
            <person name="Arias T."/>
            <person name="Riano-Pachon D.M."/>
            <person name="Di Stilio V.S."/>
        </authorList>
    </citation>
    <scope>NUCLEOTIDE SEQUENCE [LARGE SCALE GENOMIC DNA]</scope>
    <source>
        <strain evidence="11">cv. WT478/WT964</strain>
        <tissue evidence="10">Leaves</tissue>
    </source>
</reference>
<dbReference type="GO" id="GO:0005381">
    <property type="term" value="F:iron ion transmembrane transporter activity"/>
    <property type="evidence" value="ECO:0007669"/>
    <property type="project" value="UniProtKB-UniRule"/>
</dbReference>
<feature type="transmembrane region" description="Helical" evidence="9">
    <location>
        <begin position="192"/>
        <end position="215"/>
    </location>
</feature>
<dbReference type="GO" id="GO:0140315">
    <property type="term" value="F:iron ion sequestering activity"/>
    <property type="evidence" value="ECO:0007669"/>
    <property type="project" value="UniProtKB-UniRule"/>
</dbReference>
<keyword evidence="3" id="KW-0410">Iron transport</keyword>
<evidence type="ECO:0000313" key="10">
    <source>
        <dbReference type="EMBL" id="KAF5190192.1"/>
    </source>
</evidence>
<dbReference type="InterPro" id="IPR008217">
    <property type="entry name" value="Ccc1_fam"/>
</dbReference>
<dbReference type="OrthoDB" id="73465at2759"/>
<evidence type="ECO:0000256" key="8">
    <source>
        <dbReference type="ARBA" id="ARBA00044464"/>
    </source>
</evidence>
<keyword evidence="9" id="KW-0406">Ion transport</keyword>
<dbReference type="AlphaFoldDB" id="A0A7J6W0R8"/>
<evidence type="ECO:0000256" key="2">
    <source>
        <dbReference type="ARBA" id="ARBA00007049"/>
    </source>
</evidence>
<evidence type="ECO:0000313" key="11">
    <source>
        <dbReference type="Proteomes" id="UP000554482"/>
    </source>
</evidence>
<dbReference type="PANTHER" id="PTHR31851">
    <property type="entry name" value="FE(2+)/MN(2+) TRANSPORTER PCL1"/>
    <property type="match status" value="1"/>
</dbReference>
<comment type="caution">
    <text evidence="10">The sequence shown here is derived from an EMBL/GenBank/DDBJ whole genome shotgun (WGS) entry which is preliminary data.</text>
</comment>
<evidence type="ECO:0000256" key="4">
    <source>
        <dbReference type="ARBA" id="ARBA00022554"/>
    </source>
</evidence>
<dbReference type="GO" id="GO:0005774">
    <property type="term" value="C:vacuolar membrane"/>
    <property type="evidence" value="ECO:0007669"/>
    <property type="project" value="UniProtKB-SubCell"/>
</dbReference>
<organism evidence="10 11">
    <name type="scientific">Thalictrum thalictroides</name>
    <name type="common">Rue-anemone</name>
    <name type="synonym">Anemone thalictroides</name>
    <dbReference type="NCBI Taxonomy" id="46969"/>
    <lineage>
        <taxon>Eukaryota</taxon>
        <taxon>Viridiplantae</taxon>
        <taxon>Streptophyta</taxon>
        <taxon>Embryophyta</taxon>
        <taxon>Tracheophyta</taxon>
        <taxon>Spermatophyta</taxon>
        <taxon>Magnoliopsida</taxon>
        <taxon>Ranunculales</taxon>
        <taxon>Ranunculaceae</taxon>
        <taxon>Thalictroideae</taxon>
        <taxon>Thalictrum</taxon>
    </lineage>
</organism>
<gene>
    <name evidence="10" type="ORF">FRX31_020223</name>
</gene>
<comment type="similarity">
    <text evidence="2 9">Belongs to the CCC1 family.</text>
</comment>
<evidence type="ECO:0000256" key="1">
    <source>
        <dbReference type="ARBA" id="ARBA00004128"/>
    </source>
</evidence>
<keyword evidence="9" id="KW-0813">Transport</keyword>
<keyword evidence="3" id="KW-0408">Iron</keyword>
<accession>A0A7J6W0R8</accession>
<keyword evidence="7 9" id="KW-0472">Membrane</keyword>
<keyword evidence="11" id="KW-1185">Reference proteome</keyword>
<keyword evidence="6 9" id="KW-1133">Transmembrane helix</keyword>
<dbReference type="EMBL" id="JABWDY010024508">
    <property type="protein sequence ID" value="KAF5190192.1"/>
    <property type="molecule type" value="Genomic_DNA"/>
</dbReference>
<comment type="catalytic activity">
    <reaction evidence="8">
        <text>Fe(2+)(in) = Fe(2+)(out)</text>
        <dbReference type="Rhea" id="RHEA:28486"/>
        <dbReference type="ChEBI" id="CHEBI:29033"/>
    </reaction>
    <physiologicalReaction direction="left-to-right" evidence="8">
        <dbReference type="Rhea" id="RHEA:28487"/>
    </physiologicalReaction>
</comment>
<evidence type="ECO:0000256" key="7">
    <source>
        <dbReference type="ARBA" id="ARBA00023136"/>
    </source>
</evidence>
<feature type="transmembrane region" description="Helical" evidence="9">
    <location>
        <begin position="221"/>
        <end position="239"/>
    </location>
</feature>